<dbReference type="EMBL" id="GEZM01010551">
    <property type="protein sequence ID" value="JAV93996.1"/>
    <property type="molecule type" value="Transcribed_RNA"/>
</dbReference>
<reference evidence="1" key="1">
    <citation type="journal article" date="2016" name="Sci. Rep.">
        <title>Molecular characterization of firefly nuptial gifts: a multi-omics approach sheds light on postcopulatory sexual selection.</title>
        <authorList>
            <person name="Al-Wathiqui N."/>
            <person name="Fallon T.R."/>
            <person name="South A."/>
            <person name="Weng J.K."/>
            <person name="Lewis S.M."/>
        </authorList>
    </citation>
    <scope>NUCLEOTIDE SEQUENCE</scope>
</reference>
<protein>
    <submittedName>
        <fullName evidence="1">Uncharacterized protein</fullName>
    </submittedName>
</protein>
<dbReference type="EMBL" id="GEZM01010550">
    <property type="protein sequence ID" value="JAV93997.1"/>
    <property type="molecule type" value="Transcribed_RNA"/>
</dbReference>
<dbReference type="AlphaFoldDB" id="A0A1Y1NCP7"/>
<proteinExistence type="predicted"/>
<accession>A0A1Y1NCP7</accession>
<sequence>MLGHHIIGPFFMEYNLGERFLQLPLEHIAPAAAEVARGNQELWFQMDGCPAHNSGDEREFLSSSFNNKVIGPRCTYNHLACKLSTNDFSLGAFKIKNLFWANFSKFKRIKIQDFQLSISSSHGMAAV</sequence>
<name>A0A1Y1NCP7_PHOPY</name>
<organism evidence="1">
    <name type="scientific">Photinus pyralis</name>
    <name type="common">Common eastern firefly</name>
    <name type="synonym">Lampyris pyralis</name>
    <dbReference type="NCBI Taxonomy" id="7054"/>
    <lineage>
        <taxon>Eukaryota</taxon>
        <taxon>Metazoa</taxon>
        <taxon>Ecdysozoa</taxon>
        <taxon>Arthropoda</taxon>
        <taxon>Hexapoda</taxon>
        <taxon>Insecta</taxon>
        <taxon>Pterygota</taxon>
        <taxon>Neoptera</taxon>
        <taxon>Endopterygota</taxon>
        <taxon>Coleoptera</taxon>
        <taxon>Polyphaga</taxon>
        <taxon>Elateriformia</taxon>
        <taxon>Elateroidea</taxon>
        <taxon>Lampyridae</taxon>
        <taxon>Lampyrinae</taxon>
        <taxon>Photinus</taxon>
    </lineage>
</organism>
<evidence type="ECO:0000313" key="1">
    <source>
        <dbReference type="EMBL" id="JAV93996.1"/>
    </source>
</evidence>